<evidence type="ECO:0000313" key="1">
    <source>
        <dbReference type="EMBL" id="ABU78310.1"/>
    </source>
</evidence>
<organism evidence="1 2">
    <name type="scientific">Cronobacter sakazakii (strain ATCC BAA-894)</name>
    <name type="common">Enterobacter sakazakii</name>
    <dbReference type="NCBI Taxonomy" id="290339"/>
    <lineage>
        <taxon>Bacteria</taxon>
        <taxon>Pseudomonadati</taxon>
        <taxon>Pseudomonadota</taxon>
        <taxon>Gammaproteobacteria</taxon>
        <taxon>Enterobacterales</taxon>
        <taxon>Enterobacteriaceae</taxon>
        <taxon>Cronobacter</taxon>
    </lineage>
</organism>
<keyword evidence="2" id="KW-1185">Reference proteome</keyword>
<sequence>MQITLDDIQVISAYIGTPRFIDIETLTKQYLNSSLLIALEAISRARY</sequence>
<accession>A7MI68</accession>
<dbReference type="AlphaFoldDB" id="A7MI68"/>
<proteinExistence type="predicted"/>
<dbReference type="EMBL" id="CP000783">
    <property type="protein sequence ID" value="ABU78310.1"/>
    <property type="molecule type" value="Genomic_DNA"/>
</dbReference>
<reference evidence="1 2" key="1">
    <citation type="journal article" date="2010" name="PLoS ONE">
        <title>Genome sequence of Cronobacter sakazakii BAA-894 and comparative genomic hybridization analysis with other Cronobacter species.</title>
        <authorList>
            <person name="Kucerova E."/>
            <person name="Clifton S.W."/>
            <person name="Xia X.Q."/>
            <person name="Long F."/>
            <person name="Porwollik S."/>
            <person name="Fulton L."/>
            <person name="Fronick C."/>
            <person name="Minx P."/>
            <person name="Kyung K."/>
            <person name="Warren W."/>
            <person name="Fulton R."/>
            <person name="Feng D."/>
            <person name="Wollam A."/>
            <person name="Shah N."/>
            <person name="Bhonagiri V."/>
            <person name="Nash W.E."/>
            <person name="Hallsworth-Pepin K."/>
            <person name="Wilson R.K."/>
            <person name="McClelland M."/>
            <person name="Forsythe S.J."/>
        </authorList>
    </citation>
    <scope>NUCLEOTIDE SEQUENCE [LARGE SCALE GENOMIC DNA]</scope>
    <source>
        <strain evidence="1 2">ATCC BAA-894</strain>
    </source>
</reference>
<gene>
    <name evidence="1" type="ordered locus">ESA_03081</name>
</gene>
<protein>
    <submittedName>
        <fullName evidence="1">Uncharacterized protein</fullName>
    </submittedName>
</protein>
<dbReference type="Proteomes" id="UP000000260">
    <property type="component" value="Chromosome"/>
</dbReference>
<name>A7MI68_CROS8</name>
<evidence type="ECO:0000313" key="2">
    <source>
        <dbReference type="Proteomes" id="UP000000260"/>
    </source>
</evidence>
<dbReference type="HOGENOM" id="CLU_3167043_0_0_6"/>
<dbReference type="KEGG" id="esa:ESA_03081"/>